<dbReference type="Proteomes" id="UP000663946">
    <property type="component" value="Plasmid pQ15_94_1"/>
</dbReference>
<dbReference type="EMBL" id="CP049218">
    <property type="protein sequence ID" value="QTG16682.1"/>
    <property type="molecule type" value="Genomic_DNA"/>
</dbReference>
<dbReference type="RefSeq" id="WP_333722381.1">
    <property type="nucleotide sequence ID" value="NZ_CP049218.1"/>
</dbReference>
<evidence type="ECO:0000313" key="1">
    <source>
        <dbReference type="EMBL" id="QTG16682.1"/>
    </source>
</evidence>
<reference evidence="1" key="1">
    <citation type="submission" date="2020-02" db="EMBL/GenBank/DDBJ databases">
        <title>Unexpected conservation and global transmission of agrobacterial virulence plasmids.</title>
        <authorList>
            <person name="Weisberg A.J."/>
            <person name="Davis E.W. II"/>
            <person name="Tabima J.R."/>
            <person name="Belcher M.S."/>
            <person name="Miller M."/>
            <person name="Kuo C.-H."/>
            <person name="Loper J.E."/>
            <person name="Grunwald N.J."/>
            <person name="Putnam M.L."/>
            <person name="Chang J.H."/>
        </authorList>
    </citation>
    <scope>NUCLEOTIDE SEQUENCE</scope>
    <source>
        <strain evidence="1">Q15/94</strain>
        <plasmid evidence="1">pQ15_94_1</plasmid>
    </source>
</reference>
<name>A0AAJ4N8B4_AGRTU</name>
<keyword evidence="1" id="KW-0614">Plasmid</keyword>
<protein>
    <submittedName>
        <fullName evidence="1">Uncharacterized protein</fullName>
    </submittedName>
</protein>
<evidence type="ECO:0000313" key="2">
    <source>
        <dbReference type="Proteomes" id="UP000663946"/>
    </source>
</evidence>
<geneLocation type="plasmid" evidence="1 2">
    <name>pQ15_94_1</name>
</geneLocation>
<gene>
    <name evidence="1" type="ORF">G6M86_25685</name>
</gene>
<accession>A0AAJ4N8B4</accession>
<sequence length="109" mass="12397">MAEKALLDGNFPFREISRRHLETVDELLGGQGRRLIYACLELRLAIEAIAYDTLLAYEKNLSSEIADAYAYWRPSKILQLLSTHDQSGVTVAPCQRIQIRLWMTSVRGS</sequence>
<organism evidence="1 2">
    <name type="scientific">Agrobacterium tumefaciens</name>
    <dbReference type="NCBI Taxonomy" id="358"/>
    <lineage>
        <taxon>Bacteria</taxon>
        <taxon>Pseudomonadati</taxon>
        <taxon>Pseudomonadota</taxon>
        <taxon>Alphaproteobacteria</taxon>
        <taxon>Hyphomicrobiales</taxon>
        <taxon>Rhizobiaceae</taxon>
        <taxon>Rhizobium/Agrobacterium group</taxon>
        <taxon>Agrobacterium</taxon>
        <taxon>Agrobacterium tumefaciens complex</taxon>
    </lineage>
</organism>
<proteinExistence type="predicted"/>
<dbReference type="AlphaFoldDB" id="A0AAJ4N8B4"/>